<dbReference type="EMBL" id="JAQTJK010000003">
    <property type="protein sequence ID" value="MDK2040935.1"/>
    <property type="molecule type" value="Genomic_DNA"/>
</dbReference>
<protein>
    <recommendedName>
        <fullName evidence="3">Toxin</fullName>
    </recommendedName>
</protein>
<comment type="caution">
    <text evidence="1">The sequence shown here is derived from an EMBL/GenBank/DDBJ whole genome shotgun (WGS) entry which is preliminary data.</text>
</comment>
<accession>A0AAW6VGB1</accession>
<organism evidence="1 2">
    <name type="scientific">Aliarcobacter butzleri</name>
    <dbReference type="NCBI Taxonomy" id="28197"/>
    <lineage>
        <taxon>Bacteria</taxon>
        <taxon>Pseudomonadati</taxon>
        <taxon>Campylobacterota</taxon>
        <taxon>Epsilonproteobacteria</taxon>
        <taxon>Campylobacterales</taxon>
        <taxon>Arcobacteraceae</taxon>
        <taxon>Aliarcobacter</taxon>
    </lineage>
</organism>
<name>A0AAW6VGB1_9BACT</name>
<gene>
    <name evidence="1" type="ORF">PT517_03945</name>
</gene>
<reference evidence="1" key="1">
    <citation type="journal article" date="2023" name="Antibiotics">
        <title>Genomic Characterization of Antibiotic-Resistant Campylobacterales Isolated from Chilean Poultry Meat.</title>
        <authorList>
            <person name="Concha-Toloza M."/>
            <person name="Lopez-Cantillo M."/>
            <person name="Molina-Mora J.A."/>
            <person name="Collado L."/>
        </authorList>
    </citation>
    <scope>NUCLEOTIDE SEQUENCE</scope>
    <source>
        <strain evidence="1">FR1p153A2</strain>
    </source>
</reference>
<dbReference type="AlphaFoldDB" id="A0AAW6VGB1"/>
<proteinExistence type="predicted"/>
<evidence type="ECO:0008006" key="3">
    <source>
        <dbReference type="Google" id="ProtNLM"/>
    </source>
</evidence>
<reference evidence="1" key="2">
    <citation type="submission" date="2023-02" db="EMBL/GenBank/DDBJ databases">
        <authorList>
            <person name="Concha-Toloza M."/>
            <person name="Lopez-Cantillo M."/>
            <person name="Molina-Mora J."/>
            <person name="Collado L."/>
        </authorList>
    </citation>
    <scope>NUCLEOTIDE SEQUENCE</scope>
    <source>
        <strain evidence="1">FR1p153A2</strain>
    </source>
</reference>
<dbReference type="RefSeq" id="WP_152059457.1">
    <property type="nucleotide sequence ID" value="NZ_CABVSN010000001.1"/>
</dbReference>
<dbReference type="Proteomes" id="UP001237501">
    <property type="component" value="Unassembled WGS sequence"/>
</dbReference>
<evidence type="ECO:0000313" key="2">
    <source>
        <dbReference type="Proteomes" id="UP001237501"/>
    </source>
</evidence>
<evidence type="ECO:0000313" key="1">
    <source>
        <dbReference type="EMBL" id="MDK2040935.1"/>
    </source>
</evidence>
<sequence>MFGNYSSSGLDFSSYVYNNVKLDSNKINSLNSINDLYALYQNSVAYKKDVAKVNSGDGKIDDRQLHQKEVEFLKDNVKNFKEYIKGKYNPVQEAYVEYYAEEFLTNGAKYLVDENMKNKIDGDTKSTPFPKEQLLKDIKEFLEIQSKGLSFADRYKESMTSQPYFTSSQEQYKDSNWKPDITVGLEDNSYIIFPTGKVGQTVGNAGKEISPIIIQKGGHVYDDVTLGAIQGMNKVAPNLTGKYIINPNNSLKIIGGIEVGNDIFNESLPIPSTIKGTIGSLLNNISNEGEKSIQEKVNYLNKRLDNIKKDTLDEK</sequence>